<dbReference type="GO" id="GO:0004476">
    <property type="term" value="F:mannose-6-phosphate isomerase activity"/>
    <property type="evidence" value="ECO:0007669"/>
    <property type="project" value="InterPro"/>
</dbReference>
<dbReference type="InterPro" id="IPR019490">
    <property type="entry name" value="Glu6P/Mann6P_isomerase_C"/>
</dbReference>
<gene>
    <name evidence="4" type="ORF">S01H4_05514</name>
</gene>
<dbReference type="GO" id="GO:0097367">
    <property type="term" value="F:carbohydrate derivative binding"/>
    <property type="evidence" value="ECO:0007669"/>
    <property type="project" value="InterPro"/>
</dbReference>
<evidence type="ECO:0000313" key="4">
    <source>
        <dbReference type="EMBL" id="GAG71559.1"/>
    </source>
</evidence>
<reference evidence="4" key="1">
    <citation type="journal article" date="2014" name="Front. Microbiol.">
        <title>High frequency of phylogenetically diverse reductive dehalogenase-homologous genes in deep subseafloor sedimentary metagenomes.</title>
        <authorList>
            <person name="Kawai M."/>
            <person name="Futagami T."/>
            <person name="Toyoda A."/>
            <person name="Takaki Y."/>
            <person name="Nishi S."/>
            <person name="Hori S."/>
            <person name="Arai W."/>
            <person name="Tsubouchi T."/>
            <person name="Morono Y."/>
            <person name="Uchiyama I."/>
            <person name="Ito T."/>
            <person name="Fujiyama A."/>
            <person name="Inagaki F."/>
            <person name="Takami H."/>
        </authorList>
    </citation>
    <scope>NUCLEOTIDE SEQUENCE</scope>
    <source>
        <strain evidence="4">Expedition CK06-06</strain>
    </source>
</reference>
<dbReference type="Pfam" id="PF10432">
    <property type="entry name" value="bact-PGI_C"/>
    <property type="match status" value="1"/>
</dbReference>
<dbReference type="SUPFAM" id="SSF53697">
    <property type="entry name" value="SIS domain"/>
    <property type="match status" value="1"/>
</dbReference>
<dbReference type="Gene3D" id="3.40.50.10490">
    <property type="entry name" value="Glucose-6-phosphate isomerase like protein, domain 1"/>
    <property type="match status" value="1"/>
</dbReference>
<protein>
    <recommendedName>
        <fullName evidence="3">Bifunctional glucose-6-phosphate/mannose-6-phosphate isomerase C-terminal domain-containing protein</fullName>
    </recommendedName>
</protein>
<comment type="similarity">
    <text evidence="1">Belongs to the PGI/PMI family.</text>
</comment>
<dbReference type="AlphaFoldDB" id="X0ZQD2"/>
<feature type="non-terminal residue" evidence="4">
    <location>
        <position position="1"/>
    </location>
</feature>
<evidence type="ECO:0000256" key="1">
    <source>
        <dbReference type="ARBA" id="ARBA00010523"/>
    </source>
</evidence>
<keyword evidence="2" id="KW-0413">Isomerase</keyword>
<name>X0ZQD2_9ZZZZ</name>
<dbReference type="InterPro" id="IPR046348">
    <property type="entry name" value="SIS_dom_sf"/>
</dbReference>
<organism evidence="4">
    <name type="scientific">marine sediment metagenome</name>
    <dbReference type="NCBI Taxonomy" id="412755"/>
    <lineage>
        <taxon>unclassified sequences</taxon>
        <taxon>metagenomes</taxon>
        <taxon>ecological metagenomes</taxon>
    </lineage>
</organism>
<dbReference type="GO" id="GO:1901135">
    <property type="term" value="P:carbohydrate derivative metabolic process"/>
    <property type="evidence" value="ECO:0007669"/>
    <property type="project" value="InterPro"/>
</dbReference>
<evidence type="ECO:0000256" key="2">
    <source>
        <dbReference type="ARBA" id="ARBA00023235"/>
    </source>
</evidence>
<evidence type="ECO:0000259" key="3">
    <source>
        <dbReference type="Pfam" id="PF10432"/>
    </source>
</evidence>
<feature type="domain" description="Bifunctional glucose-6-phosphate/mannose-6-phosphate isomerase C-terminal" evidence="3">
    <location>
        <begin position="1"/>
        <end position="93"/>
    </location>
</feature>
<dbReference type="EMBL" id="BART01001608">
    <property type="protein sequence ID" value="GAG71559.1"/>
    <property type="molecule type" value="Genomic_DNA"/>
</dbReference>
<dbReference type="GO" id="GO:0004347">
    <property type="term" value="F:glucose-6-phosphate isomerase activity"/>
    <property type="evidence" value="ECO:0007669"/>
    <property type="project" value="InterPro"/>
</dbReference>
<dbReference type="GO" id="GO:0005975">
    <property type="term" value="P:carbohydrate metabolic process"/>
    <property type="evidence" value="ECO:0007669"/>
    <property type="project" value="InterPro"/>
</dbReference>
<sequence length="97" mass="10994">GWERLKETTRKFTLLVFREKNEKIRIKKRIDVTLNLIRENVSEVIEIPVEGKSKLAKALSTMYLGDIASVYLAILAGIDPSPVEKIQSLKAELAKLN</sequence>
<comment type="caution">
    <text evidence="4">The sequence shown here is derived from an EMBL/GenBank/DDBJ whole genome shotgun (WGS) entry which is preliminary data.</text>
</comment>
<accession>X0ZQD2</accession>
<proteinExistence type="inferred from homology"/>